<reference evidence="10" key="1">
    <citation type="submission" date="2017-09" db="EMBL/GenBank/DDBJ databases">
        <authorList>
            <person name="Varghese N."/>
            <person name="Submissions S."/>
        </authorList>
    </citation>
    <scope>NUCLEOTIDE SEQUENCE [LARGE SCALE GENOMIC DNA]</scope>
    <source>
        <strain evidence="10">CGMCC 1.8913</strain>
    </source>
</reference>
<dbReference type="GO" id="GO:0022857">
    <property type="term" value="F:transmembrane transporter activity"/>
    <property type="evidence" value="ECO:0007669"/>
    <property type="project" value="InterPro"/>
</dbReference>
<accession>A0A285P579</accession>
<comment type="subcellular location">
    <subcellularLocation>
        <location evidence="1">Cell membrane</location>
        <topology evidence="1">Multi-pass membrane protein</topology>
    </subcellularLocation>
</comment>
<feature type="transmembrane region" description="Helical" evidence="7">
    <location>
        <begin position="102"/>
        <end position="124"/>
    </location>
</feature>
<evidence type="ECO:0000259" key="8">
    <source>
        <dbReference type="PROSITE" id="PS50850"/>
    </source>
</evidence>
<dbReference type="InterPro" id="IPR011701">
    <property type="entry name" value="MFS"/>
</dbReference>
<dbReference type="PANTHER" id="PTHR23513">
    <property type="entry name" value="INTEGRAL MEMBRANE EFFLUX PROTEIN-RELATED"/>
    <property type="match status" value="1"/>
</dbReference>
<dbReference type="InterPro" id="IPR022324">
    <property type="entry name" value="Bacilysin_exporter_BacE_put"/>
</dbReference>
<proteinExistence type="predicted"/>
<dbReference type="AlphaFoldDB" id="A0A285P579"/>
<dbReference type="SUPFAM" id="SSF103473">
    <property type="entry name" value="MFS general substrate transporter"/>
    <property type="match status" value="1"/>
</dbReference>
<feature type="domain" description="Major facilitator superfamily (MFS) profile" evidence="8">
    <location>
        <begin position="6"/>
        <end position="398"/>
    </location>
</feature>
<feature type="transmembrane region" description="Helical" evidence="7">
    <location>
        <begin position="284"/>
        <end position="302"/>
    </location>
</feature>
<dbReference type="InterPro" id="IPR036259">
    <property type="entry name" value="MFS_trans_sf"/>
</dbReference>
<evidence type="ECO:0000256" key="3">
    <source>
        <dbReference type="ARBA" id="ARBA00022475"/>
    </source>
</evidence>
<dbReference type="CDD" id="cd06173">
    <property type="entry name" value="MFS_MefA_like"/>
    <property type="match status" value="1"/>
</dbReference>
<dbReference type="InterPro" id="IPR020846">
    <property type="entry name" value="MFS_dom"/>
</dbReference>
<sequence length="398" mass="43511">MTERRITFTHPLSRLLMSTTIANMAGQVYSILLPLLVLEVTSSPIAVTATVAAERASMVLQPFAGPILDRANWKSILLLADIVRLACFLLLSALAASGHLSFLLLFVLSFVIGFAAIFYQGAQFTSIPFIVSARQLHFANSLESALYQLSIVIGPSIGGIVLLFFHKQSSLIVMSTLAFFAVWLIFLLPSQQITASAKPFSLSVYTQELKEGFAFIYRKKEIWYTNLILMISNFGIQFLIVLLVIYVDKLTHNPLLIGIVLSSGGIGAILGTVLGFYADRVGTYRQILFTAKLVGGLTIIFISLSDNIWLTAVLNLIGTASAGAINPIIKTIRQQYTPQHLLGRVQTSSRFITFTLLPVASICGGLLSEWIGMESTIMLGGCIATLSVIFVWKLPLRL</sequence>
<evidence type="ECO:0000256" key="6">
    <source>
        <dbReference type="ARBA" id="ARBA00023136"/>
    </source>
</evidence>
<evidence type="ECO:0000256" key="4">
    <source>
        <dbReference type="ARBA" id="ARBA00022692"/>
    </source>
</evidence>
<keyword evidence="3" id="KW-1003">Cell membrane</keyword>
<name>A0A285P579_9BACI</name>
<evidence type="ECO:0000256" key="7">
    <source>
        <dbReference type="SAM" id="Phobius"/>
    </source>
</evidence>
<keyword evidence="4 7" id="KW-0812">Transmembrane</keyword>
<protein>
    <submittedName>
        <fullName evidence="9">Predicted arabinose efflux permease, MFS family</fullName>
    </submittedName>
</protein>
<dbReference type="Gene3D" id="1.20.1250.20">
    <property type="entry name" value="MFS general substrate transporter like domains"/>
    <property type="match status" value="1"/>
</dbReference>
<dbReference type="GO" id="GO:0005886">
    <property type="term" value="C:plasma membrane"/>
    <property type="evidence" value="ECO:0007669"/>
    <property type="project" value="UniProtKB-SubCell"/>
</dbReference>
<dbReference type="OrthoDB" id="2276409at2"/>
<feature type="transmembrane region" description="Helical" evidence="7">
    <location>
        <begin position="145"/>
        <end position="165"/>
    </location>
</feature>
<feature type="transmembrane region" description="Helical" evidence="7">
    <location>
        <begin position="308"/>
        <end position="329"/>
    </location>
</feature>
<feature type="transmembrane region" description="Helical" evidence="7">
    <location>
        <begin position="350"/>
        <end position="371"/>
    </location>
</feature>
<evidence type="ECO:0000256" key="2">
    <source>
        <dbReference type="ARBA" id="ARBA00022448"/>
    </source>
</evidence>
<dbReference type="PANTHER" id="PTHR23513:SF6">
    <property type="entry name" value="MAJOR FACILITATOR SUPERFAMILY ASSOCIATED DOMAIN-CONTAINING PROTEIN"/>
    <property type="match status" value="1"/>
</dbReference>
<keyword evidence="5 7" id="KW-1133">Transmembrane helix</keyword>
<feature type="transmembrane region" description="Helical" evidence="7">
    <location>
        <begin position="171"/>
        <end position="188"/>
    </location>
</feature>
<feature type="transmembrane region" description="Helical" evidence="7">
    <location>
        <begin position="76"/>
        <end position="96"/>
    </location>
</feature>
<evidence type="ECO:0000313" key="10">
    <source>
        <dbReference type="Proteomes" id="UP000219356"/>
    </source>
</evidence>
<gene>
    <name evidence="9" type="ORF">SAMN05421503_3058</name>
</gene>
<dbReference type="EMBL" id="OBEK01000005">
    <property type="protein sequence ID" value="SNZ16909.1"/>
    <property type="molecule type" value="Genomic_DNA"/>
</dbReference>
<dbReference type="PROSITE" id="PS50850">
    <property type="entry name" value="MFS"/>
    <property type="match status" value="1"/>
</dbReference>
<dbReference type="PRINTS" id="PR01988">
    <property type="entry name" value="EXPORTERBACE"/>
</dbReference>
<keyword evidence="2" id="KW-0813">Transport</keyword>
<organism evidence="9 10">
    <name type="scientific">Terribacillus aidingensis</name>
    <dbReference type="NCBI Taxonomy" id="586416"/>
    <lineage>
        <taxon>Bacteria</taxon>
        <taxon>Bacillati</taxon>
        <taxon>Bacillota</taxon>
        <taxon>Bacilli</taxon>
        <taxon>Bacillales</taxon>
        <taxon>Bacillaceae</taxon>
        <taxon>Terribacillus</taxon>
    </lineage>
</organism>
<evidence type="ECO:0000256" key="1">
    <source>
        <dbReference type="ARBA" id="ARBA00004651"/>
    </source>
</evidence>
<feature type="transmembrane region" description="Helical" evidence="7">
    <location>
        <begin position="227"/>
        <end position="247"/>
    </location>
</feature>
<evidence type="ECO:0000256" key="5">
    <source>
        <dbReference type="ARBA" id="ARBA00022989"/>
    </source>
</evidence>
<feature type="transmembrane region" description="Helical" evidence="7">
    <location>
        <begin position="377"/>
        <end position="396"/>
    </location>
</feature>
<feature type="transmembrane region" description="Helical" evidence="7">
    <location>
        <begin position="253"/>
        <end position="277"/>
    </location>
</feature>
<dbReference type="RefSeq" id="WP_097043262.1">
    <property type="nucleotide sequence ID" value="NZ_OBEK01000005.1"/>
</dbReference>
<evidence type="ECO:0000313" key="9">
    <source>
        <dbReference type="EMBL" id="SNZ16909.1"/>
    </source>
</evidence>
<keyword evidence="6 7" id="KW-0472">Membrane</keyword>
<dbReference type="Pfam" id="PF07690">
    <property type="entry name" value="MFS_1"/>
    <property type="match status" value="1"/>
</dbReference>
<dbReference type="Proteomes" id="UP000219356">
    <property type="component" value="Unassembled WGS sequence"/>
</dbReference>
<keyword evidence="10" id="KW-1185">Reference proteome</keyword>